<evidence type="ECO:0000313" key="2">
    <source>
        <dbReference type="Proteomes" id="UP000222768"/>
    </source>
</evidence>
<accession>A0A855EVQ5</accession>
<dbReference type="AlphaFoldDB" id="A0A855EVQ5"/>
<evidence type="ECO:0000313" key="1">
    <source>
        <dbReference type="EMBL" id="PHH05791.1"/>
    </source>
</evidence>
<reference evidence="2" key="1">
    <citation type="submission" date="2017-09" db="EMBL/GenBank/DDBJ databases">
        <title>FDA dAtabase for Regulatory Grade micrObial Sequences (FDA-ARGOS): Supporting development and validation of Infectious Disease Dx tests.</title>
        <authorList>
            <person name="Minogue T."/>
            <person name="Wolcott M."/>
            <person name="Wasieloski L."/>
            <person name="Aguilar W."/>
            <person name="Moore D."/>
            <person name="Tallon L."/>
            <person name="Sadzewicz L."/>
            <person name="Ott S."/>
            <person name="Zhao X."/>
            <person name="Nagaraj S."/>
            <person name="Vavikolanu K."/>
            <person name="Aluvathingal J."/>
            <person name="Nadendla S."/>
            <person name="Sichtig H."/>
        </authorList>
    </citation>
    <scope>NUCLEOTIDE SEQUENCE [LARGE SCALE GENOMIC DNA]</scope>
    <source>
        <strain evidence="2">FDAARGOS_404</strain>
    </source>
</reference>
<organism evidence="1 2">
    <name type="scientific">Leclercia adecarboxylata</name>
    <dbReference type="NCBI Taxonomy" id="83655"/>
    <lineage>
        <taxon>Bacteria</taxon>
        <taxon>Pseudomonadati</taxon>
        <taxon>Pseudomonadota</taxon>
        <taxon>Gammaproteobacteria</taxon>
        <taxon>Enterobacterales</taxon>
        <taxon>Enterobacteriaceae</taxon>
        <taxon>Leclercia</taxon>
    </lineage>
</organism>
<proteinExistence type="predicted"/>
<dbReference type="Proteomes" id="UP000222768">
    <property type="component" value="Unassembled WGS sequence"/>
</dbReference>
<sequence>MVQCFSHENALRKGNRQAVKYILSAVATCTNGKKDVNALIFDRRDMRTDGIIARAVDIPAAVAMQINERFQSPDNCVSRLLKLSKEMFRENRRRDDRHCVSP</sequence>
<name>A0A855EVQ5_9ENTR</name>
<protein>
    <submittedName>
        <fullName evidence="1">Uncharacterized protein</fullName>
    </submittedName>
</protein>
<gene>
    <name evidence="1" type="ORF">CRX53_18480</name>
</gene>
<comment type="caution">
    <text evidence="1">The sequence shown here is derived from an EMBL/GenBank/DDBJ whole genome shotgun (WGS) entry which is preliminary data.</text>
</comment>
<dbReference type="EMBL" id="PDLK01000002">
    <property type="protein sequence ID" value="PHH05791.1"/>
    <property type="molecule type" value="Genomic_DNA"/>
</dbReference>